<evidence type="ECO:0000313" key="1">
    <source>
        <dbReference type="EMBL" id="PXW55289.1"/>
    </source>
</evidence>
<dbReference type="RefSeq" id="WP_170147388.1">
    <property type="nucleotide sequence ID" value="NZ_JAHBRY010000003.1"/>
</dbReference>
<organism evidence="1 2">
    <name type="scientific">Chelatococcus asaccharovorans</name>
    <dbReference type="NCBI Taxonomy" id="28210"/>
    <lineage>
        <taxon>Bacteria</taxon>
        <taxon>Pseudomonadati</taxon>
        <taxon>Pseudomonadota</taxon>
        <taxon>Alphaproteobacteria</taxon>
        <taxon>Hyphomicrobiales</taxon>
        <taxon>Chelatococcaceae</taxon>
        <taxon>Chelatococcus</taxon>
    </lineage>
</organism>
<dbReference type="SUPFAM" id="SSF51621">
    <property type="entry name" value="Phosphoenolpyruvate/pyruvate domain"/>
    <property type="match status" value="1"/>
</dbReference>
<dbReference type="Proteomes" id="UP000248021">
    <property type="component" value="Unassembled WGS sequence"/>
</dbReference>
<dbReference type="AlphaFoldDB" id="A0A2V3U115"/>
<proteinExistence type="predicted"/>
<name>A0A2V3U115_9HYPH</name>
<protein>
    <submittedName>
        <fullName evidence="1">Phosphoenolpyruvate hydrolase-like protein</fullName>
    </submittedName>
</protein>
<evidence type="ECO:0000313" key="2">
    <source>
        <dbReference type="Proteomes" id="UP000248021"/>
    </source>
</evidence>
<keyword evidence="1" id="KW-0670">Pyruvate</keyword>
<accession>A0A2V3U115</accession>
<dbReference type="InterPro" id="IPR013785">
    <property type="entry name" value="Aldolase_TIM"/>
</dbReference>
<gene>
    <name evidence="1" type="ORF">C7450_110228</name>
</gene>
<dbReference type="InterPro" id="IPR015813">
    <property type="entry name" value="Pyrv/PenolPyrv_kinase-like_dom"/>
</dbReference>
<keyword evidence="1" id="KW-0378">Hydrolase</keyword>
<comment type="caution">
    <text evidence="1">The sequence shown here is derived from an EMBL/GenBank/DDBJ whole genome shotgun (WGS) entry which is preliminary data.</text>
</comment>
<dbReference type="GO" id="GO:0016787">
    <property type="term" value="F:hydrolase activity"/>
    <property type="evidence" value="ECO:0007669"/>
    <property type="project" value="UniProtKB-KW"/>
</dbReference>
<reference evidence="1 2" key="1">
    <citation type="submission" date="2018-05" db="EMBL/GenBank/DDBJ databases">
        <title>Genomic Encyclopedia of Type Strains, Phase IV (KMG-IV): sequencing the most valuable type-strain genomes for metagenomic binning, comparative biology and taxonomic classification.</title>
        <authorList>
            <person name="Goeker M."/>
        </authorList>
    </citation>
    <scope>NUCLEOTIDE SEQUENCE [LARGE SCALE GENOMIC DNA]</scope>
    <source>
        <strain evidence="1 2">DSM 6462</strain>
    </source>
</reference>
<sequence length="197" mass="21415">MSSSGAEWLMDGGLMEGGLMEGGLMEGGTVTRPCRLLDRLPRDADFLGDDTLLICPWLEGLDLEAGPWLAALSIHDCNAYLEGDWTFIASPAERERCYFGVFALDRLRSQDGLFALLRRRGVDAIVNLPSITFFDGATAQTLDSLGFDAKAEARFLDKARRQGFRAALCVRAGDDRAGGNGACVLHEGPGHPFSFIR</sequence>
<keyword evidence="2" id="KW-1185">Reference proteome</keyword>
<dbReference type="Gene3D" id="3.20.20.70">
    <property type="entry name" value="Aldolase class I"/>
    <property type="match status" value="1"/>
</dbReference>
<dbReference type="EMBL" id="QJJK01000010">
    <property type="protein sequence ID" value="PXW55289.1"/>
    <property type="molecule type" value="Genomic_DNA"/>
</dbReference>